<dbReference type="InterPro" id="IPR004045">
    <property type="entry name" value="Glutathione_S-Trfase_N"/>
</dbReference>
<dbReference type="InterPro" id="IPR050213">
    <property type="entry name" value="GST_superfamily"/>
</dbReference>
<evidence type="ECO:0000259" key="2">
    <source>
        <dbReference type="PROSITE" id="PS50405"/>
    </source>
</evidence>
<dbReference type="Gene3D" id="3.40.30.10">
    <property type="entry name" value="Glutaredoxin"/>
    <property type="match status" value="1"/>
</dbReference>
<dbReference type="PROSITE" id="PS50404">
    <property type="entry name" value="GST_NTER"/>
    <property type="match status" value="1"/>
</dbReference>
<feature type="domain" description="GST C-terminal" evidence="2">
    <location>
        <begin position="99"/>
        <end position="233"/>
    </location>
</feature>
<keyword evidence="3" id="KW-0808">Transferase</keyword>
<dbReference type="SUPFAM" id="SSF47616">
    <property type="entry name" value="GST C-terminal domain-like"/>
    <property type="match status" value="1"/>
</dbReference>
<dbReference type="GO" id="GO:0006749">
    <property type="term" value="P:glutathione metabolic process"/>
    <property type="evidence" value="ECO:0007669"/>
    <property type="project" value="TreeGrafter"/>
</dbReference>
<dbReference type="InterPro" id="IPR036249">
    <property type="entry name" value="Thioredoxin-like_sf"/>
</dbReference>
<evidence type="ECO:0000259" key="1">
    <source>
        <dbReference type="PROSITE" id="PS50404"/>
    </source>
</evidence>
<reference evidence="4" key="1">
    <citation type="submission" date="2015-06" db="EMBL/GenBank/DDBJ databases">
        <authorList>
            <person name="Lim Y.L."/>
            <person name="Ee R."/>
            <person name="Yong D."/>
            <person name="How K.Y."/>
            <person name="Yin W.F."/>
            <person name="Chan K.G."/>
        </authorList>
    </citation>
    <scope>NUCLEOTIDE SEQUENCE [LARGE SCALE GENOMIC DNA]</scope>
    <source>
        <strain evidence="4">DSM 25325</strain>
    </source>
</reference>
<dbReference type="GO" id="GO:0004364">
    <property type="term" value="F:glutathione transferase activity"/>
    <property type="evidence" value="ECO:0007669"/>
    <property type="project" value="TreeGrafter"/>
</dbReference>
<dbReference type="Gene3D" id="1.20.1050.10">
    <property type="match status" value="1"/>
</dbReference>
<proteinExistence type="predicted"/>
<evidence type="ECO:0000313" key="3">
    <source>
        <dbReference type="EMBL" id="AKJ67204.1"/>
    </source>
</evidence>
<sequence>MRYELYYWPSIQGRGEFVRLALEEAAAEYIDVARAPSDRHGGVSAMIGIFQDAGHPHSPFAPPFLRAGKQLIAQTANILLFLGPRHGLVGQSETRRLWTNSLQLTIADMLTEVHDTHHPIGSGLYYEEQQSEALRRAEDFLRHRLPKFLAYFERVLADNPAGERYLVGNALSYADLSMFQMIEGLRYAFPHAMSGAARAYPRLIDLHDRVAARARIAAYLASSRRIPFNDTGIFRHYPALDRPAR</sequence>
<protein>
    <submittedName>
        <fullName evidence="3">Glutathione S-transferase</fullName>
    </submittedName>
</protein>
<feature type="domain" description="GST N-terminal" evidence="1">
    <location>
        <begin position="1"/>
        <end position="90"/>
    </location>
</feature>
<keyword evidence="4" id="KW-1185">Reference proteome</keyword>
<dbReference type="InterPro" id="IPR004046">
    <property type="entry name" value="GST_C"/>
</dbReference>
<dbReference type="Pfam" id="PF14497">
    <property type="entry name" value="GST_C_3"/>
    <property type="match status" value="1"/>
</dbReference>
<dbReference type="OrthoDB" id="6043394at2"/>
<dbReference type="InterPro" id="IPR036282">
    <property type="entry name" value="Glutathione-S-Trfase_C_sf"/>
</dbReference>
<dbReference type="KEGG" id="ptx:ABW99_02125"/>
<accession>A0A0G3EMG7</accession>
<dbReference type="STRING" id="445709.ABW99_02125"/>
<dbReference type="InterPro" id="IPR010987">
    <property type="entry name" value="Glutathione-S-Trfase_C-like"/>
</dbReference>
<dbReference type="PROSITE" id="PS50405">
    <property type="entry name" value="GST_CTER"/>
    <property type="match status" value="1"/>
</dbReference>
<dbReference type="PATRIC" id="fig|445709.3.peg.463"/>
<gene>
    <name evidence="3" type="ORF">ABW99_02125</name>
</gene>
<dbReference type="PANTHER" id="PTHR11571">
    <property type="entry name" value="GLUTATHIONE S-TRANSFERASE"/>
    <property type="match status" value="1"/>
</dbReference>
<dbReference type="RefSeq" id="WP_047212741.1">
    <property type="nucleotide sequence ID" value="NZ_CP011568.3"/>
</dbReference>
<dbReference type="SUPFAM" id="SSF52833">
    <property type="entry name" value="Thioredoxin-like"/>
    <property type="match status" value="1"/>
</dbReference>
<dbReference type="EMBL" id="CP011568">
    <property type="protein sequence ID" value="AKJ67204.1"/>
    <property type="molecule type" value="Genomic_DNA"/>
</dbReference>
<evidence type="ECO:0000313" key="4">
    <source>
        <dbReference type="Proteomes" id="UP000036700"/>
    </source>
</evidence>
<organism evidence="3 4">
    <name type="scientific">Pandoraea thiooxydans</name>
    <dbReference type="NCBI Taxonomy" id="445709"/>
    <lineage>
        <taxon>Bacteria</taxon>
        <taxon>Pseudomonadati</taxon>
        <taxon>Pseudomonadota</taxon>
        <taxon>Betaproteobacteria</taxon>
        <taxon>Burkholderiales</taxon>
        <taxon>Burkholderiaceae</taxon>
        <taxon>Pandoraea</taxon>
    </lineage>
</organism>
<dbReference type="AlphaFoldDB" id="A0A0G3EMG7"/>
<dbReference type="Proteomes" id="UP000036700">
    <property type="component" value="Chromosome"/>
</dbReference>
<name>A0A0G3EMG7_9BURK</name>
<dbReference type="FunFam" id="1.20.1050.10:FF:000051">
    <property type="entry name" value="Glutathione S-transferase"/>
    <property type="match status" value="1"/>
</dbReference>
<dbReference type="CDD" id="cd03192">
    <property type="entry name" value="GST_C_Sigma_like"/>
    <property type="match status" value="1"/>
</dbReference>
<dbReference type="PANTHER" id="PTHR11571:SF263">
    <property type="entry name" value="GLUTATHIONE S-TRANSFERASE"/>
    <property type="match status" value="1"/>
</dbReference>